<name>A0A653DNT5_CALMS</name>
<feature type="region of interest" description="Disordered" evidence="1">
    <location>
        <begin position="144"/>
        <end position="230"/>
    </location>
</feature>
<feature type="compositionally biased region" description="Polar residues" evidence="1">
    <location>
        <begin position="153"/>
        <end position="162"/>
    </location>
</feature>
<dbReference type="PANTHER" id="PTHR45845">
    <property type="entry name" value="RHO GUANINE NUCLEOTIDE EXCHANGE FACTOR-RELATED"/>
    <property type="match status" value="1"/>
</dbReference>
<gene>
    <name evidence="2" type="ORF">CALMAC_LOCUS19182</name>
</gene>
<dbReference type="EMBL" id="CAACVG010013481">
    <property type="protein sequence ID" value="VEN61897.1"/>
    <property type="molecule type" value="Genomic_DNA"/>
</dbReference>
<feature type="compositionally biased region" description="Basic and acidic residues" evidence="1">
    <location>
        <begin position="163"/>
        <end position="176"/>
    </location>
</feature>
<dbReference type="OrthoDB" id="6152532at2759"/>
<sequence length="580" mass="64957">MAYVFWKMVMKKYPKVRVGLNAIGVTPTTTKAVTYDEESWKPSSEETVSDKKDLSRTSEVRQSKTKRVKNYLKKCKTVLGSSKSNSIDIPEGSQTTKNTSWYLENVNECEVNELEDVFEEAQVCLNLTECSSSYQVANVIEVRGPPSEAEGEPSQSNVNYTRQESEETKLANRGYEEASQSNVSQAACFEEEKEEVSEVASPTLSDAQGRIDGENEESGASSSDTKARSAPEKVVKGEVECLVDRYFGDLYENYEHSRKCLVRQARNLLVCEYHGCLQKFEGEFCVQAEKLLRHLKNGYATDTTSPLGWPLCIGRAGIVVHLCPLDQALIRYRDCYLCLQPSSASEGLEVALVWRQYHQVHSSTIAKFKDHRNLDDIMCSGLRSVTDLEITSYDDYDGQALPEMLQNLLVSVEHAIKRVPLDDLVFPCPQCLQYLPLDRSDEDPSSCACQCSCRMPDSPVSKKDTSIQTSPMFEYVGSIPHIDSDEDDEKDSVKSGAYSNDLNLTIRRATRTSSKKMEIARPKAIRELPDKLLMSGINLPGTTDTEGRPIILCYAECIARAGLNKYEIAKLLLYYSSIPT</sequence>
<evidence type="ECO:0000313" key="2">
    <source>
        <dbReference type="EMBL" id="VEN61897.1"/>
    </source>
</evidence>
<evidence type="ECO:0000313" key="3">
    <source>
        <dbReference type="Proteomes" id="UP000410492"/>
    </source>
</evidence>
<keyword evidence="3" id="KW-1185">Reference proteome</keyword>
<dbReference type="PANTHER" id="PTHR45845:SF3">
    <property type="entry name" value="PURATROPHIN-1-LIKE, ISOFORM A"/>
    <property type="match status" value="1"/>
</dbReference>
<proteinExistence type="predicted"/>
<organism evidence="2 3">
    <name type="scientific">Callosobruchus maculatus</name>
    <name type="common">Southern cowpea weevil</name>
    <name type="synonym">Pulse bruchid</name>
    <dbReference type="NCBI Taxonomy" id="64391"/>
    <lineage>
        <taxon>Eukaryota</taxon>
        <taxon>Metazoa</taxon>
        <taxon>Ecdysozoa</taxon>
        <taxon>Arthropoda</taxon>
        <taxon>Hexapoda</taxon>
        <taxon>Insecta</taxon>
        <taxon>Pterygota</taxon>
        <taxon>Neoptera</taxon>
        <taxon>Endopterygota</taxon>
        <taxon>Coleoptera</taxon>
        <taxon>Polyphaga</taxon>
        <taxon>Cucujiformia</taxon>
        <taxon>Chrysomeloidea</taxon>
        <taxon>Chrysomelidae</taxon>
        <taxon>Bruchinae</taxon>
        <taxon>Bruchini</taxon>
        <taxon>Callosobruchus</taxon>
    </lineage>
</organism>
<feature type="region of interest" description="Disordered" evidence="1">
    <location>
        <begin position="42"/>
        <end position="61"/>
    </location>
</feature>
<reference evidence="2 3" key="1">
    <citation type="submission" date="2019-01" db="EMBL/GenBank/DDBJ databases">
        <authorList>
            <person name="Sayadi A."/>
        </authorList>
    </citation>
    <scope>NUCLEOTIDE SEQUENCE [LARGE SCALE GENOMIC DNA]</scope>
</reference>
<dbReference type="AlphaFoldDB" id="A0A653DNT5"/>
<dbReference type="InterPro" id="IPR052231">
    <property type="entry name" value="Rho_GEF_signaling-related"/>
</dbReference>
<accession>A0A653DNT5</accession>
<evidence type="ECO:0000256" key="1">
    <source>
        <dbReference type="SAM" id="MobiDB-lite"/>
    </source>
</evidence>
<protein>
    <submittedName>
        <fullName evidence="2">Uncharacterized protein</fullName>
    </submittedName>
</protein>
<dbReference type="Proteomes" id="UP000410492">
    <property type="component" value="Unassembled WGS sequence"/>
</dbReference>